<dbReference type="Pfam" id="PF11195">
    <property type="entry name" value="Tad2-like"/>
    <property type="match status" value="1"/>
</dbReference>
<dbReference type="AlphaFoldDB" id="A0A1C3RC89"/>
<proteinExistence type="predicted"/>
<keyword evidence="3" id="KW-1185">Reference proteome</keyword>
<dbReference type="RefSeq" id="WP_069185573.1">
    <property type="nucleotide sequence ID" value="NZ_FLYE01000001.1"/>
</dbReference>
<dbReference type="STRING" id="1867952.MTBPR1_10079"/>
<dbReference type="InterPro" id="IPR021361">
    <property type="entry name" value="Tad2-like_dom"/>
</dbReference>
<protein>
    <recommendedName>
        <fullName evidence="1">Thoeris anti-defense 2-like domain-containing protein</fullName>
    </recommendedName>
</protein>
<dbReference type="EMBL" id="FLYE01000001">
    <property type="protein sequence ID" value="SCA54832.1"/>
    <property type="molecule type" value="Genomic_DNA"/>
</dbReference>
<reference evidence="2 3" key="1">
    <citation type="submission" date="2016-07" db="EMBL/GenBank/DDBJ databases">
        <authorList>
            <person name="Lefevre C.T."/>
        </authorList>
    </citation>
    <scope>NUCLEOTIDE SEQUENCE [LARGE SCALE GENOMIC DNA]</scope>
    <source>
        <strain evidence="2">PR1</strain>
    </source>
</reference>
<evidence type="ECO:0000313" key="2">
    <source>
        <dbReference type="EMBL" id="SCA54832.1"/>
    </source>
</evidence>
<dbReference type="Proteomes" id="UP000231658">
    <property type="component" value="Unassembled WGS sequence"/>
</dbReference>
<evidence type="ECO:0000259" key="1">
    <source>
        <dbReference type="Pfam" id="PF11195"/>
    </source>
</evidence>
<sequence>MTFDKILPLLLKGEEVSRAGWSETMKLFIDENTIYQQEMMATYTASRFWIPSQYDLMSDDWKVVDACQ</sequence>
<gene>
    <name evidence="2" type="ORF">MTBPR1_10079</name>
</gene>
<evidence type="ECO:0000313" key="3">
    <source>
        <dbReference type="Proteomes" id="UP000231658"/>
    </source>
</evidence>
<accession>A0A1C3RC89</accession>
<feature type="domain" description="Thoeris anti-defense 2-like" evidence="1">
    <location>
        <begin position="1"/>
        <end position="64"/>
    </location>
</feature>
<organism evidence="2 3">
    <name type="scientific">Candidatus Terasakiella magnetica</name>
    <dbReference type="NCBI Taxonomy" id="1867952"/>
    <lineage>
        <taxon>Bacteria</taxon>
        <taxon>Pseudomonadati</taxon>
        <taxon>Pseudomonadota</taxon>
        <taxon>Alphaproteobacteria</taxon>
        <taxon>Rhodospirillales</taxon>
        <taxon>Terasakiellaceae</taxon>
        <taxon>Terasakiella</taxon>
    </lineage>
</organism>
<name>A0A1C3RC89_9PROT</name>
<dbReference type="OrthoDB" id="9806476at2"/>